<keyword evidence="4 12" id="KW-0963">Cytoplasm</keyword>
<dbReference type="InterPro" id="IPR029062">
    <property type="entry name" value="Class_I_gatase-like"/>
</dbReference>
<proteinExistence type="inferred from homology"/>
<dbReference type="PANTHER" id="PTHR42701:SF1">
    <property type="entry name" value="IMIDAZOLE GLYCEROL PHOSPHATE SYNTHASE SUBUNIT HISH"/>
    <property type="match status" value="1"/>
</dbReference>
<comment type="catalytic activity">
    <reaction evidence="10 12">
        <text>5-[(5-phospho-1-deoxy-D-ribulos-1-ylimino)methylamino]-1-(5-phospho-beta-D-ribosyl)imidazole-4-carboxamide + L-glutamine = D-erythro-1-(imidazol-4-yl)glycerol 3-phosphate + 5-amino-1-(5-phospho-beta-D-ribosyl)imidazole-4-carboxamide + L-glutamate + H(+)</text>
        <dbReference type="Rhea" id="RHEA:24793"/>
        <dbReference type="ChEBI" id="CHEBI:15378"/>
        <dbReference type="ChEBI" id="CHEBI:29985"/>
        <dbReference type="ChEBI" id="CHEBI:58278"/>
        <dbReference type="ChEBI" id="CHEBI:58359"/>
        <dbReference type="ChEBI" id="CHEBI:58475"/>
        <dbReference type="ChEBI" id="CHEBI:58525"/>
        <dbReference type="EC" id="4.3.2.10"/>
    </reaction>
</comment>
<keyword evidence="7 12" id="KW-0315">Glutamine amidotransferase</keyword>
<comment type="catalytic activity">
    <reaction evidence="11 12">
        <text>L-glutamine + H2O = L-glutamate + NH4(+)</text>
        <dbReference type="Rhea" id="RHEA:15889"/>
        <dbReference type="ChEBI" id="CHEBI:15377"/>
        <dbReference type="ChEBI" id="CHEBI:28938"/>
        <dbReference type="ChEBI" id="CHEBI:29985"/>
        <dbReference type="ChEBI" id="CHEBI:58359"/>
        <dbReference type="EC" id="3.5.1.2"/>
    </reaction>
</comment>
<dbReference type="Proteomes" id="UP000552587">
    <property type="component" value="Unassembled WGS sequence"/>
</dbReference>
<dbReference type="InterPro" id="IPR010139">
    <property type="entry name" value="Imidazole-glycPsynth_HisH"/>
</dbReference>
<dbReference type="EMBL" id="JACHTE010000007">
    <property type="protein sequence ID" value="MBB1088936.1"/>
    <property type="molecule type" value="Genomic_DNA"/>
</dbReference>
<evidence type="ECO:0000313" key="16">
    <source>
        <dbReference type="Proteomes" id="UP000552587"/>
    </source>
</evidence>
<protein>
    <recommendedName>
        <fullName evidence="12">Imidazole glycerol phosphate synthase subunit HisH</fullName>
        <ecNumber evidence="12">4.3.2.10</ecNumber>
    </recommendedName>
    <alternativeName>
        <fullName evidence="12">IGP synthase glutaminase subunit</fullName>
        <ecNumber evidence="12">3.5.1.2</ecNumber>
    </alternativeName>
    <alternativeName>
        <fullName evidence="12">IGP synthase subunit HisH</fullName>
    </alternativeName>
    <alternativeName>
        <fullName evidence="12">ImGP synthase subunit HisH</fullName>
        <shortName evidence="12">IGPS subunit HisH</shortName>
    </alternativeName>
</protein>
<keyword evidence="8 12" id="KW-0368">Histidine biosynthesis</keyword>
<dbReference type="GO" id="GO:0005737">
    <property type="term" value="C:cytoplasm"/>
    <property type="evidence" value="ECO:0007669"/>
    <property type="project" value="UniProtKB-SubCell"/>
</dbReference>
<feature type="active site" evidence="12 13">
    <location>
        <position position="179"/>
    </location>
</feature>
<evidence type="ECO:0000259" key="14">
    <source>
        <dbReference type="Pfam" id="PF00117"/>
    </source>
</evidence>
<evidence type="ECO:0000256" key="4">
    <source>
        <dbReference type="ARBA" id="ARBA00022490"/>
    </source>
</evidence>
<dbReference type="GO" id="GO:0000105">
    <property type="term" value="P:L-histidine biosynthetic process"/>
    <property type="evidence" value="ECO:0007669"/>
    <property type="project" value="UniProtKB-UniRule"/>
</dbReference>
<dbReference type="GO" id="GO:0000107">
    <property type="term" value="F:imidazoleglycerol-phosphate synthase activity"/>
    <property type="evidence" value="ECO:0007669"/>
    <property type="project" value="UniProtKB-UniRule"/>
</dbReference>
<keyword evidence="5 12" id="KW-0028">Amino-acid biosynthesis</keyword>
<feature type="active site" evidence="12 13">
    <location>
        <position position="181"/>
    </location>
</feature>
<dbReference type="EC" id="3.5.1.2" evidence="12"/>
<comment type="function">
    <text evidence="12">IGPS catalyzes the conversion of PRFAR and glutamine to IGP, AICAR and glutamate. The HisH subunit catalyzes the hydrolysis of glutamine to glutamate and ammonia as part of the synthesis of IGP and AICAR. The resulting ammonia molecule is channeled to the active site of HisF.</text>
</comment>
<dbReference type="CDD" id="cd01748">
    <property type="entry name" value="GATase1_IGP_Synthase"/>
    <property type="match status" value="1"/>
</dbReference>
<organism evidence="15 16">
    <name type="scientific">Marilutibacter penaei</name>
    <dbReference type="NCBI Taxonomy" id="2759900"/>
    <lineage>
        <taxon>Bacteria</taxon>
        <taxon>Pseudomonadati</taxon>
        <taxon>Pseudomonadota</taxon>
        <taxon>Gammaproteobacteria</taxon>
        <taxon>Lysobacterales</taxon>
        <taxon>Lysobacteraceae</taxon>
        <taxon>Marilutibacter</taxon>
    </lineage>
</organism>
<dbReference type="FunFam" id="3.40.50.880:FF:000009">
    <property type="entry name" value="Imidazole glycerol phosphate synthase subunit HisH"/>
    <property type="match status" value="1"/>
</dbReference>
<dbReference type="InterPro" id="IPR017926">
    <property type="entry name" value="GATASE"/>
</dbReference>
<dbReference type="NCBIfam" id="TIGR01855">
    <property type="entry name" value="IMP_synth_hisH"/>
    <property type="match status" value="1"/>
</dbReference>
<reference evidence="15 16" key="1">
    <citation type="submission" date="2020-07" db="EMBL/GenBank/DDBJ databases">
        <authorList>
            <person name="Xu S."/>
            <person name="Li A."/>
        </authorList>
    </citation>
    <scope>NUCLEOTIDE SEQUENCE [LARGE SCALE GENOMIC DNA]</scope>
    <source>
        <strain evidence="15 16">SG-8</strain>
    </source>
</reference>
<feature type="domain" description="Glutamine amidotransferase" evidence="14">
    <location>
        <begin position="6"/>
        <end position="194"/>
    </location>
</feature>
<evidence type="ECO:0000313" key="15">
    <source>
        <dbReference type="EMBL" id="MBB1088936.1"/>
    </source>
</evidence>
<comment type="subcellular location">
    <subcellularLocation>
        <location evidence="1 12">Cytoplasm</location>
    </subcellularLocation>
</comment>
<evidence type="ECO:0000256" key="6">
    <source>
        <dbReference type="ARBA" id="ARBA00022801"/>
    </source>
</evidence>
<comment type="subunit">
    <text evidence="3 12">Heterodimer of HisH and HisF.</text>
</comment>
<dbReference type="SUPFAM" id="SSF52317">
    <property type="entry name" value="Class I glutamine amidotransferase-like"/>
    <property type="match status" value="1"/>
</dbReference>
<dbReference type="Pfam" id="PF00117">
    <property type="entry name" value="GATase"/>
    <property type="match status" value="1"/>
</dbReference>
<evidence type="ECO:0000256" key="13">
    <source>
        <dbReference type="PIRSR" id="PIRSR000495-1"/>
    </source>
</evidence>
<dbReference type="HAMAP" id="MF_00278">
    <property type="entry name" value="HisH"/>
    <property type="match status" value="1"/>
</dbReference>
<dbReference type="AlphaFoldDB" id="A0A7W3YF72"/>
<dbReference type="EC" id="4.3.2.10" evidence="12"/>
<gene>
    <name evidence="12 15" type="primary">hisH</name>
    <name evidence="15" type="ORF">H4F99_10580</name>
</gene>
<dbReference type="UniPathway" id="UPA00031">
    <property type="reaction ID" value="UER00010"/>
</dbReference>
<dbReference type="Gene3D" id="3.40.50.880">
    <property type="match status" value="1"/>
</dbReference>
<evidence type="ECO:0000256" key="7">
    <source>
        <dbReference type="ARBA" id="ARBA00022962"/>
    </source>
</evidence>
<dbReference type="GO" id="GO:0004359">
    <property type="term" value="F:glutaminase activity"/>
    <property type="evidence" value="ECO:0007669"/>
    <property type="project" value="UniProtKB-EC"/>
</dbReference>
<evidence type="ECO:0000256" key="9">
    <source>
        <dbReference type="ARBA" id="ARBA00023239"/>
    </source>
</evidence>
<feature type="active site" description="Nucleophile" evidence="12 13">
    <location>
        <position position="78"/>
    </location>
</feature>
<dbReference type="PANTHER" id="PTHR42701">
    <property type="entry name" value="IMIDAZOLE GLYCEROL PHOSPHATE SYNTHASE SUBUNIT HISH"/>
    <property type="match status" value="1"/>
</dbReference>
<keyword evidence="6 12" id="KW-0378">Hydrolase</keyword>
<accession>A0A7W3YF72</accession>
<dbReference type="PIRSF" id="PIRSF000495">
    <property type="entry name" value="Amidotransf_hisH"/>
    <property type="match status" value="1"/>
</dbReference>
<evidence type="ECO:0000256" key="8">
    <source>
        <dbReference type="ARBA" id="ARBA00023102"/>
    </source>
</evidence>
<evidence type="ECO:0000256" key="12">
    <source>
        <dbReference type="HAMAP-Rule" id="MF_00278"/>
    </source>
</evidence>
<evidence type="ECO:0000256" key="11">
    <source>
        <dbReference type="ARBA" id="ARBA00049534"/>
    </source>
</evidence>
<evidence type="ECO:0000256" key="2">
    <source>
        <dbReference type="ARBA" id="ARBA00005091"/>
    </source>
</evidence>
<keyword evidence="9 12" id="KW-0456">Lyase</keyword>
<dbReference type="GO" id="GO:0016829">
    <property type="term" value="F:lyase activity"/>
    <property type="evidence" value="ECO:0007669"/>
    <property type="project" value="UniProtKB-KW"/>
</dbReference>
<dbReference type="PROSITE" id="PS51273">
    <property type="entry name" value="GATASE_TYPE_1"/>
    <property type="match status" value="1"/>
</dbReference>
<sequence>MMRVAVIDSGGANIGSVIYALERLGIDAALTADASEIRQAERVILPGVGAAATAMARLQEHGLVEVIRSLQQPMLGICLGMQLLFDHSDEGDVACLGLLPGRVRKLQGGPGIRVPHMGWNALRKQQESPLLAGVAEGAYAYFVHSFAAPVTVDALATSEHGERFAAVVGRGRCFGAQFHPERSASVGARILRNFIGMELA</sequence>
<evidence type="ECO:0000256" key="1">
    <source>
        <dbReference type="ARBA" id="ARBA00004496"/>
    </source>
</evidence>
<evidence type="ECO:0000256" key="3">
    <source>
        <dbReference type="ARBA" id="ARBA00011152"/>
    </source>
</evidence>
<evidence type="ECO:0000256" key="10">
    <source>
        <dbReference type="ARBA" id="ARBA00047838"/>
    </source>
</evidence>
<comment type="caution">
    <text evidence="15">The sequence shown here is derived from an EMBL/GenBank/DDBJ whole genome shotgun (WGS) entry which is preliminary data.</text>
</comment>
<name>A0A7W3YF72_9GAMM</name>
<evidence type="ECO:0000256" key="5">
    <source>
        <dbReference type="ARBA" id="ARBA00022605"/>
    </source>
</evidence>
<comment type="pathway">
    <text evidence="2 12">Amino-acid biosynthesis; L-histidine biosynthesis; L-histidine from 5-phospho-alpha-D-ribose 1-diphosphate: step 5/9.</text>
</comment>
<keyword evidence="16" id="KW-1185">Reference proteome</keyword>